<accession>A0ABU8WUB3</accession>
<evidence type="ECO:0000313" key="2">
    <source>
        <dbReference type="EMBL" id="MEJ8850979.1"/>
    </source>
</evidence>
<organism evidence="2 3">
    <name type="scientific">Variovorax rhizosphaerae</name>
    <dbReference type="NCBI Taxonomy" id="1836200"/>
    <lineage>
        <taxon>Bacteria</taxon>
        <taxon>Pseudomonadati</taxon>
        <taxon>Pseudomonadota</taxon>
        <taxon>Betaproteobacteria</taxon>
        <taxon>Burkholderiales</taxon>
        <taxon>Comamonadaceae</taxon>
        <taxon>Variovorax</taxon>
    </lineage>
</organism>
<dbReference type="EMBL" id="JBBKZT010000018">
    <property type="protein sequence ID" value="MEJ8850979.1"/>
    <property type="molecule type" value="Genomic_DNA"/>
</dbReference>
<name>A0ABU8WUB3_9BURK</name>
<protein>
    <submittedName>
        <fullName evidence="2">Uncharacterized protein</fullName>
    </submittedName>
</protein>
<gene>
    <name evidence="2" type="ORF">WKW82_30360</name>
</gene>
<dbReference type="RefSeq" id="WP_340346472.1">
    <property type="nucleotide sequence ID" value="NZ_JBBKZT010000018.1"/>
</dbReference>
<keyword evidence="3" id="KW-1185">Reference proteome</keyword>
<evidence type="ECO:0000313" key="3">
    <source>
        <dbReference type="Proteomes" id="UP001385892"/>
    </source>
</evidence>
<feature type="region of interest" description="Disordered" evidence="1">
    <location>
        <begin position="226"/>
        <end position="338"/>
    </location>
</feature>
<proteinExistence type="predicted"/>
<sequence>MTRTVRHLRMRVPSESHARQLQVRLDDALRCASLPDGGERLLFVRRLDLGRMPEGWSAQGLSLHIERCVQAAGLRWVHGDTAEAAQAGAVWFASPFEAMRCYALRLAVGAVPDAWHWRLALPPEVLAPDADRGERLRRIVRELVSSPGAVNTVPALLQALEDAGHGRWARAQTLLEMGALLRDSGVRLPRSWAVIHPVADVPALRPGDGARALSGDAAPGTAALANRAGAPRHEAPRTQPLSATSNEPGARTPSLALVTPPSSKASPRTLSDTSVPAPSPVATSHAVTQSVAPQRFAPVVPAGKTPSTPHTPPSQVLPTSSPSPLHDKREAPPAPPRTLEAIGQFTTAGGLMCLVPVLSRLHFGAVADDDAAPLMQRLLQRIATRLDLPHDDATWSLAAALAAPEDARTPDLDARTTHWLNTLRRHLRLQCGIGLASLALRPGWLDWGPTHIDVHLPLAQADLRIRRAGLDIDPGWVAWLQRIVRFHYFSGRQPEALR</sequence>
<reference evidence="2 3" key="1">
    <citation type="submission" date="2024-03" db="EMBL/GenBank/DDBJ databases">
        <title>Novel species of the genus Variovorax.</title>
        <authorList>
            <person name="Liu Q."/>
            <person name="Xin Y.-H."/>
        </authorList>
    </citation>
    <scope>NUCLEOTIDE SEQUENCE [LARGE SCALE GENOMIC DNA]</scope>
    <source>
        <strain evidence="2 3">KACC 18900</strain>
    </source>
</reference>
<feature type="compositionally biased region" description="Polar residues" evidence="1">
    <location>
        <begin position="305"/>
        <end position="323"/>
    </location>
</feature>
<comment type="caution">
    <text evidence="2">The sequence shown here is derived from an EMBL/GenBank/DDBJ whole genome shotgun (WGS) entry which is preliminary data.</text>
</comment>
<evidence type="ECO:0000256" key="1">
    <source>
        <dbReference type="SAM" id="MobiDB-lite"/>
    </source>
</evidence>
<feature type="compositionally biased region" description="Polar residues" evidence="1">
    <location>
        <begin position="260"/>
        <end position="292"/>
    </location>
</feature>
<dbReference type="Proteomes" id="UP001385892">
    <property type="component" value="Unassembled WGS sequence"/>
</dbReference>